<dbReference type="RefSeq" id="WP_079568227.1">
    <property type="nucleotide sequence ID" value="NZ_LT670818.1"/>
</dbReference>
<sequence>MSDAYFCVFWAEKNAERKAQGAEVLNFREARREFGCHAPPPGAVTLCLGSEDIRAFPGKTPEGRDAWYAQYRQVSAKGVLWRMINDANKQPICYVGATEALNAAKLARDSGGTTSR</sequence>
<dbReference type="OrthoDB" id="8230517at2"/>
<gene>
    <name evidence="1" type="ORF">SAMN05444169_4995</name>
</gene>
<dbReference type="AlphaFoldDB" id="A0A1M5P353"/>
<proteinExistence type="predicted"/>
<accession>A0A1M5P353</accession>
<reference evidence="1 2" key="1">
    <citation type="submission" date="2016-11" db="EMBL/GenBank/DDBJ databases">
        <authorList>
            <person name="Jaros S."/>
            <person name="Januszkiewicz K."/>
            <person name="Wedrychowicz H."/>
        </authorList>
    </citation>
    <scope>NUCLEOTIDE SEQUENCE [LARGE SCALE GENOMIC DNA]</scope>
    <source>
        <strain evidence="1 2">GAS242</strain>
    </source>
</reference>
<dbReference type="Proteomes" id="UP000190675">
    <property type="component" value="Chromosome I"/>
</dbReference>
<organism evidence="1 2">
    <name type="scientific">Bradyrhizobium erythrophlei</name>
    <dbReference type="NCBI Taxonomy" id="1437360"/>
    <lineage>
        <taxon>Bacteria</taxon>
        <taxon>Pseudomonadati</taxon>
        <taxon>Pseudomonadota</taxon>
        <taxon>Alphaproteobacteria</taxon>
        <taxon>Hyphomicrobiales</taxon>
        <taxon>Nitrobacteraceae</taxon>
        <taxon>Bradyrhizobium</taxon>
    </lineage>
</organism>
<evidence type="ECO:0000313" key="1">
    <source>
        <dbReference type="EMBL" id="SHG96202.1"/>
    </source>
</evidence>
<dbReference type="EMBL" id="LT670818">
    <property type="protein sequence ID" value="SHG96202.1"/>
    <property type="molecule type" value="Genomic_DNA"/>
</dbReference>
<name>A0A1M5P353_9BRAD</name>
<protein>
    <submittedName>
        <fullName evidence="1">Uncharacterized protein</fullName>
    </submittedName>
</protein>
<evidence type="ECO:0000313" key="2">
    <source>
        <dbReference type="Proteomes" id="UP000190675"/>
    </source>
</evidence>